<dbReference type="GO" id="GO:0009055">
    <property type="term" value="F:electron transfer activity"/>
    <property type="evidence" value="ECO:0007669"/>
    <property type="project" value="UniProtKB-UniRule"/>
</dbReference>
<keyword evidence="8 18" id="KW-0201">Cytochrome c-type biogenesis</keyword>
<proteinExistence type="inferred from homology"/>
<dbReference type="SUPFAM" id="SSF52833">
    <property type="entry name" value="Thioredoxin-like"/>
    <property type="match status" value="1"/>
</dbReference>
<protein>
    <recommendedName>
        <fullName evidence="18">Thiol:disulfide interchange protein DsbD</fullName>
        <ecNumber evidence="18">1.8.1.8</ecNumber>
    </recommendedName>
    <alternativeName>
        <fullName evidence="18">Protein-disulfide reductase</fullName>
        <shortName evidence="18">Disulfide reductase</shortName>
    </alternativeName>
</protein>
<evidence type="ECO:0000256" key="10">
    <source>
        <dbReference type="ARBA" id="ARBA00022989"/>
    </source>
</evidence>
<dbReference type="InterPro" id="IPR036249">
    <property type="entry name" value="Thioredoxin-like_sf"/>
</dbReference>
<evidence type="ECO:0000256" key="6">
    <source>
        <dbReference type="ARBA" id="ARBA00022692"/>
    </source>
</evidence>
<dbReference type="Gene3D" id="3.40.30.10">
    <property type="entry name" value="Glutaredoxin"/>
    <property type="match status" value="1"/>
</dbReference>
<feature type="signal peptide" evidence="18">
    <location>
        <begin position="1"/>
        <end position="25"/>
    </location>
</feature>
<comment type="subcellular location">
    <subcellularLocation>
        <location evidence="1 18">Cell inner membrane</location>
        <topology evidence="1 18">Multi-pass membrane protein</topology>
    </subcellularLocation>
</comment>
<dbReference type="InterPro" id="IPR017937">
    <property type="entry name" value="Thioredoxin_CS"/>
</dbReference>
<dbReference type="Pfam" id="PF13899">
    <property type="entry name" value="Thioredoxin_7"/>
    <property type="match status" value="1"/>
</dbReference>
<keyword evidence="15 18" id="KW-0676">Redox-active center</keyword>
<dbReference type="CDD" id="cd02953">
    <property type="entry name" value="DsbDgamma"/>
    <property type="match status" value="1"/>
</dbReference>
<evidence type="ECO:0000256" key="15">
    <source>
        <dbReference type="ARBA" id="ARBA00023284"/>
    </source>
</evidence>
<dbReference type="HAMAP" id="MF_00399">
    <property type="entry name" value="DbsD"/>
    <property type="match status" value="1"/>
</dbReference>
<reference evidence="21 22" key="1">
    <citation type="submission" date="2018-06" db="EMBL/GenBank/DDBJ databases">
        <authorList>
            <consortium name="Pathogen Informatics"/>
            <person name="Doyle S."/>
        </authorList>
    </citation>
    <scope>NUCLEOTIDE SEQUENCE [LARGE SCALE GENOMIC DNA]</scope>
    <source>
        <strain evidence="21 22">NCTC12151</strain>
    </source>
</reference>
<evidence type="ECO:0000256" key="1">
    <source>
        <dbReference type="ARBA" id="ARBA00004429"/>
    </source>
</evidence>
<name>A0A2X4VAA4_9GAMM</name>
<keyword evidence="6 18" id="KW-0812">Transmembrane</keyword>
<feature type="transmembrane region" description="Helical" evidence="18">
    <location>
        <begin position="225"/>
        <end position="249"/>
    </location>
</feature>
<dbReference type="InterPro" id="IPR003834">
    <property type="entry name" value="Cyt_c_assmbl_TM_dom"/>
</dbReference>
<dbReference type="GO" id="GO:0047134">
    <property type="term" value="F:protein-disulfide reductase [NAD(P)H] activity"/>
    <property type="evidence" value="ECO:0007669"/>
    <property type="project" value="UniProtKB-UniRule"/>
</dbReference>
<feature type="disulfide bond" description="Redox-active" evidence="18">
    <location>
        <begin position="129"/>
        <end position="135"/>
    </location>
</feature>
<evidence type="ECO:0000256" key="8">
    <source>
        <dbReference type="ARBA" id="ARBA00022748"/>
    </source>
</evidence>
<evidence type="ECO:0000256" key="4">
    <source>
        <dbReference type="ARBA" id="ARBA00022475"/>
    </source>
</evidence>
<feature type="disulfide bond" description="Redox-active" evidence="18">
    <location>
        <begin position="498"/>
        <end position="501"/>
    </location>
</feature>
<evidence type="ECO:0000256" key="9">
    <source>
        <dbReference type="ARBA" id="ARBA00022982"/>
    </source>
</evidence>
<comment type="catalytic activity">
    <reaction evidence="17 18">
        <text>[protein]-dithiol + NADP(+) = [protein]-disulfide + NADPH + H(+)</text>
        <dbReference type="Rhea" id="RHEA:18753"/>
        <dbReference type="Rhea" id="RHEA-COMP:10593"/>
        <dbReference type="Rhea" id="RHEA-COMP:10594"/>
        <dbReference type="ChEBI" id="CHEBI:15378"/>
        <dbReference type="ChEBI" id="CHEBI:29950"/>
        <dbReference type="ChEBI" id="CHEBI:50058"/>
        <dbReference type="ChEBI" id="CHEBI:57783"/>
        <dbReference type="ChEBI" id="CHEBI:58349"/>
        <dbReference type="EC" id="1.8.1.8"/>
    </reaction>
</comment>
<evidence type="ECO:0000256" key="14">
    <source>
        <dbReference type="ARBA" id="ARBA00023157"/>
    </source>
</evidence>
<comment type="function">
    <text evidence="18">Required to facilitate the formation of correct disulfide bonds in some periplasmic proteins and for the assembly of the periplasmic c-type cytochromes. Acts by transferring electrons from cytoplasmic thioredoxin to the periplasm. This transfer involves a cascade of disulfide bond formation and reduction steps.</text>
</comment>
<evidence type="ECO:0000256" key="17">
    <source>
        <dbReference type="ARBA" id="ARBA00047804"/>
    </source>
</evidence>
<feature type="disulfide bond" description="Redox-active" evidence="18">
    <location>
        <begin position="200"/>
        <end position="322"/>
    </location>
</feature>
<organism evidence="21 22">
    <name type="scientific">Leminorella richardii</name>
    <dbReference type="NCBI Taxonomy" id="158841"/>
    <lineage>
        <taxon>Bacteria</taxon>
        <taxon>Pseudomonadati</taxon>
        <taxon>Pseudomonadota</taxon>
        <taxon>Gammaproteobacteria</taxon>
        <taxon>Enterobacterales</taxon>
        <taxon>Budviciaceae</taxon>
        <taxon>Leminorella</taxon>
    </lineage>
</organism>
<keyword evidence="13 18" id="KW-0472">Membrane</keyword>
<keyword evidence="10 18" id="KW-1133">Transmembrane helix</keyword>
<evidence type="ECO:0000313" key="21">
    <source>
        <dbReference type="EMBL" id="SQI43692.1"/>
    </source>
</evidence>
<dbReference type="GO" id="GO:0045454">
    <property type="term" value="P:cell redox homeostasis"/>
    <property type="evidence" value="ECO:0007669"/>
    <property type="project" value="TreeGrafter"/>
</dbReference>
<keyword evidence="5 18" id="KW-0997">Cell inner membrane</keyword>
<dbReference type="Gene3D" id="2.60.40.1250">
    <property type="entry name" value="Thiol:disulfide interchange protein DsbD, N-terminal domain"/>
    <property type="match status" value="1"/>
</dbReference>
<keyword evidence="22" id="KW-1185">Reference proteome</keyword>
<dbReference type="AlphaFoldDB" id="A0A2X4VAA4"/>
<feature type="region of interest" description="Disordered" evidence="19">
    <location>
        <begin position="147"/>
        <end position="176"/>
    </location>
</feature>
<feature type="chain" id="PRO_5016186857" description="Thiol:disulfide interchange protein DsbD" evidence="18">
    <location>
        <begin position="26"/>
        <end position="585"/>
    </location>
</feature>
<dbReference type="GO" id="GO:0005886">
    <property type="term" value="C:plasma membrane"/>
    <property type="evidence" value="ECO:0007669"/>
    <property type="project" value="UniProtKB-SubCell"/>
</dbReference>
<evidence type="ECO:0000256" key="13">
    <source>
        <dbReference type="ARBA" id="ARBA00023136"/>
    </source>
</evidence>
<feature type="compositionally biased region" description="Low complexity" evidence="19">
    <location>
        <begin position="149"/>
        <end position="176"/>
    </location>
</feature>
<sequence length="585" mass="63151" precursor="true">MAKRLSKLIAFFWLALLFSAFSIQASPFDSLSGKNKFLNVDSAFAFDFQQNNQQLTLKWSIAPGYYLYQHQIKIEPKSAELAPFTLPQAQTHHDNFYGETLVYTNSLDIPLTLTQASADAIVTVTYQGCAEAGFCYPPETRKVPLSALTSGETDSASSSASTTSTSASQPAATQESSTESLPFSPLWALLIGIVAAATPCVLPMYPLISSLILGSKQRMSLGRAFFLAFVYVQGMAITYTALGIVVAAAGMQFQAYFQHPAVLIGLSALFILLALSMFGVFTLQMPSSIQTRLTQWSNDQKSGSTFGVFAMGALAGLISSPCTTAPLTAILLYIAQSGNLLVGGGTLYLYALGMGLPLILVAVFGNRLLPKSGPWMESVKTAFGFVILALPVFLLERVVGDVWGLRMWSALGVAFFAWAFITSLKASASWVRVLQIVLLAAAFICARPLQDWAFGAPTASVLPSEGRFAYVSDVSELNQAIAQAKGKPVMLDLYADWCVACKQLDKETLSHADVVQALSGTVLLKADVTANEERHAQLLKQLNVLGLPSILFFDAQGKEIVEARVTGFMDAQAFHEHLKRHGIVH</sequence>
<evidence type="ECO:0000256" key="18">
    <source>
        <dbReference type="HAMAP-Rule" id="MF_00399"/>
    </source>
</evidence>
<feature type="domain" description="Thioredoxin" evidence="20">
    <location>
        <begin position="450"/>
        <end position="583"/>
    </location>
</feature>
<dbReference type="InterPro" id="IPR022910">
    <property type="entry name" value="Thiol_diS_interchange_DbsD"/>
</dbReference>
<dbReference type="InterPro" id="IPR013766">
    <property type="entry name" value="Thioredoxin_domain"/>
</dbReference>
<evidence type="ECO:0000256" key="12">
    <source>
        <dbReference type="ARBA" id="ARBA00023027"/>
    </source>
</evidence>
<dbReference type="RefSeq" id="WP_111741505.1">
    <property type="nucleotide sequence ID" value="NZ_LR698987.1"/>
</dbReference>
<keyword evidence="14 18" id="KW-1015">Disulfide bond</keyword>
<dbReference type="InterPro" id="IPR035671">
    <property type="entry name" value="DsbD_gamma"/>
</dbReference>
<evidence type="ECO:0000259" key="20">
    <source>
        <dbReference type="PROSITE" id="PS51352"/>
    </source>
</evidence>
<feature type="transmembrane region" description="Helical" evidence="18">
    <location>
        <begin position="306"/>
        <end position="335"/>
    </location>
</feature>
<dbReference type="Pfam" id="PF11412">
    <property type="entry name" value="DsbD_N"/>
    <property type="match status" value="1"/>
</dbReference>
<evidence type="ECO:0000256" key="7">
    <source>
        <dbReference type="ARBA" id="ARBA00022729"/>
    </source>
</evidence>
<feature type="transmembrane region" description="Helical" evidence="18">
    <location>
        <begin position="186"/>
        <end position="213"/>
    </location>
</feature>
<dbReference type="EC" id="1.8.1.8" evidence="18"/>
<keyword evidence="7 18" id="KW-0732">Signal</keyword>
<dbReference type="FunFam" id="3.40.30.10:FF:000116">
    <property type="entry name" value="Thiol:disulfide interchange protein DsbD"/>
    <property type="match status" value="1"/>
</dbReference>
<feature type="transmembrane region" description="Helical" evidence="18">
    <location>
        <begin position="347"/>
        <end position="369"/>
    </location>
</feature>
<keyword evidence="3 18" id="KW-0813">Transport</keyword>
<dbReference type="Pfam" id="PF02683">
    <property type="entry name" value="DsbD_TM"/>
    <property type="match status" value="1"/>
</dbReference>
<dbReference type="InterPro" id="IPR036929">
    <property type="entry name" value="DsbDN_sf"/>
</dbReference>
<dbReference type="Proteomes" id="UP000249005">
    <property type="component" value="Chromosome 1"/>
</dbReference>
<evidence type="ECO:0000256" key="5">
    <source>
        <dbReference type="ARBA" id="ARBA00022519"/>
    </source>
</evidence>
<comment type="catalytic activity">
    <reaction evidence="16 18">
        <text>[protein]-dithiol + NAD(+) = [protein]-disulfide + NADH + H(+)</text>
        <dbReference type="Rhea" id="RHEA:18749"/>
        <dbReference type="Rhea" id="RHEA-COMP:10593"/>
        <dbReference type="Rhea" id="RHEA-COMP:10594"/>
        <dbReference type="ChEBI" id="CHEBI:15378"/>
        <dbReference type="ChEBI" id="CHEBI:29950"/>
        <dbReference type="ChEBI" id="CHEBI:50058"/>
        <dbReference type="ChEBI" id="CHEBI:57540"/>
        <dbReference type="ChEBI" id="CHEBI:57945"/>
        <dbReference type="EC" id="1.8.1.8"/>
    </reaction>
</comment>
<dbReference type="InterPro" id="IPR028250">
    <property type="entry name" value="DsbDN"/>
</dbReference>
<dbReference type="PANTHER" id="PTHR32234:SF0">
    <property type="entry name" value="THIOL:DISULFIDE INTERCHANGE PROTEIN DSBD"/>
    <property type="match status" value="1"/>
</dbReference>
<dbReference type="PANTHER" id="PTHR32234">
    <property type="entry name" value="THIOL:DISULFIDE INTERCHANGE PROTEIN DSBD"/>
    <property type="match status" value="1"/>
</dbReference>
<keyword evidence="4 18" id="KW-1003">Cell membrane</keyword>
<feature type="transmembrane region" description="Helical" evidence="18">
    <location>
        <begin position="431"/>
        <end position="449"/>
    </location>
</feature>
<keyword evidence="11 18" id="KW-0560">Oxidoreductase</keyword>
<accession>A0A2X4VAA4</accession>
<evidence type="ECO:0000256" key="19">
    <source>
        <dbReference type="SAM" id="MobiDB-lite"/>
    </source>
</evidence>
<keyword evidence="12 18" id="KW-0520">NAD</keyword>
<dbReference type="PROSITE" id="PS00194">
    <property type="entry name" value="THIOREDOXIN_1"/>
    <property type="match status" value="1"/>
</dbReference>
<dbReference type="EMBL" id="LS483470">
    <property type="protein sequence ID" value="SQI43692.1"/>
    <property type="molecule type" value="Genomic_DNA"/>
</dbReference>
<dbReference type="GO" id="GO:0017004">
    <property type="term" value="P:cytochrome complex assembly"/>
    <property type="evidence" value="ECO:0007669"/>
    <property type="project" value="UniProtKB-UniRule"/>
</dbReference>
<dbReference type="KEGG" id="lri:NCTC12151_03184"/>
<evidence type="ECO:0000256" key="3">
    <source>
        <dbReference type="ARBA" id="ARBA00022448"/>
    </source>
</evidence>
<dbReference type="NCBIfam" id="NF001419">
    <property type="entry name" value="PRK00293.1"/>
    <property type="match status" value="1"/>
</dbReference>
<feature type="transmembrane region" description="Helical" evidence="18">
    <location>
        <begin position="405"/>
        <end position="424"/>
    </location>
</feature>
<gene>
    <name evidence="21" type="primary">dsbD_2</name>
    <name evidence="18" type="synonym">dsbD</name>
    <name evidence="21" type="ORF">NCTC12151_03184</name>
</gene>
<evidence type="ECO:0000313" key="22">
    <source>
        <dbReference type="Proteomes" id="UP000249005"/>
    </source>
</evidence>
<dbReference type="OrthoDB" id="9811036at2"/>
<feature type="transmembrane region" description="Helical" evidence="18">
    <location>
        <begin position="381"/>
        <end position="399"/>
    </location>
</feature>
<keyword evidence="9 18" id="KW-0249">Electron transport</keyword>
<evidence type="ECO:0000256" key="2">
    <source>
        <dbReference type="ARBA" id="ARBA00007241"/>
    </source>
</evidence>
<dbReference type="PROSITE" id="PS51352">
    <property type="entry name" value="THIOREDOXIN_2"/>
    <property type="match status" value="1"/>
</dbReference>
<feature type="transmembrane region" description="Helical" evidence="18">
    <location>
        <begin position="261"/>
        <end position="285"/>
    </location>
</feature>
<comment type="similarity">
    <text evidence="2 18">Belongs to the thioredoxin family. DsbD subfamily.</text>
</comment>
<evidence type="ECO:0000256" key="11">
    <source>
        <dbReference type="ARBA" id="ARBA00023002"/>
    </source>
</evidence>
<evidence type="ECO:0000256" key="16">
    <source>
        <dbReference type="ARBA" id="ARBA00047388"/>
    </source>
</evidence>
<dbReference type="SUPFAM" id="SSF74863">
    <property type="entry name" value="Thiol:disulfide interchange protein DsbD, N-terminal domain (DsbD-alpha)"/>
    <property type="match status" value="1"/>
</dbReference>